<proteinExistence type="predicted"/>
<feature type="non-terminal residue" evidence="3">
    <location>
        <position position="50"/>
    </location>
</feature>
<feature type="domain" description="Aldehyde dehydrogenase" evidence="2">
    <location>
        <begin position="13"/>
        <end position="50"/>
    </location>
</feature>
<dbReference type="GO" id="GO:0016491">
    <property type="term" value="F:oxidoreductase activity"/>
    <property type="evidence" value="ECO:0007669"/>
    <property type="project" value="UniProtKB-KW"/>
</dbReference>
<comment type="caution">
    <text evidence="3">The sequence shown here is derived from an EMBL/GenBank/DDBJ whole genome shotgun (WGS) entry which is preliminary data.</text>
</comment>
<dbReference type="InterPro" id="IPR016161">
    <property type="entry name" value="Ald_DH/histidinol_DH"/>
</dbReference>
<dbReference type="InterPro" id="IPR015590">
    <property type="entry name" value="Aldehyde_DH_dom"/>
</dbReference>
<evidence type="ECO:0000313" key="3">
    <source>
        <dbReference type="EMBL" id="RTH02581.1"/>
    </source>
</evidence>
<dbReference type="Gene3D" id="3.40.605.10">
    <property type="entry name" value="Aldehyde Dehydrogenase, Chain A, domain 1"/>
    <property type="match status" value="1"/>
</dbReference>
<protein>
    <submittedName>
        <fullName evidence="3">Methylmalonate-semialdehyde dehydrogenase (CoA acylating)</fullName>
    </submittedName>
</protein>
<name>A0A430R5I9_THESC</name>
<dbReference type="EMBL" id="PELM01000214">
    <property type="protein sequence ID" value="RTH02581.1"/>
    <property type="molecule type" value="Genomic_DNA"/>
</dbReference>
<evidence type="ECO:0000313" key="4">
    <source>
        <dbReference type="Proteomes" id="UP000288082"/>
    </source>
</evidence>
<dbReference type="SUPFAM" id="SSF53720">
    <property type="entry name" value="ALDH-like"/>
    <property type="match status" value="1"/>
</dbReference>
<dbReference type="AlphaFoldDB" id="A0A430R5I9"/>
<sequence length="50" mass="5320">MLKNLIGGEWKEVSRPALPVYNPATGEVLEEVPLSGAEEVEEAVRAAAQA</sequence>
<gene>
    <name evidence="3" type="ORF">CSW50_07205</name>
</gene>
<dbReference type="Pfam" id="PF00171">
    <property type="entry name" value="Aldedh"/>
    <property type="match status" value="1"/>
</dbReference>
<dbReference type="InterPro" id="IPR016162">
    <property type="entry name" value="Ald_DH_N"/>
</dbReference>
<evidence type="ECO:0000256" key="1">
    <source>
        <dbReference type="ARBA" id="ARBA00023002"/>
    </source>
</evidence>
<reference evidence="3 4" key="1">
    <citation type="journal article" date="2019" name="Extremophiles">
        <title>Biogeography of thermophiles and predominance of Thermus scotoductus in domestic water heaters.</title>
        <authorList>
            <person name="Wilpiszeski R.L."/>
            <person name="Zhang Z."/>
            <person name="House C.H."/>
        </authorList>
    </citation>
    <scope>NUCLEOTIDE SEQUENCE [LARGE SCALE GENOMIC DNA]</scope>
    <source>
        <strain evidence="3 4">38_S38</strain>
    </source>
</reference>
<dbReference type="Proteomes" id="UP000288082">
    <property type="component" value="Unassembled WGS sequence"/>
</dbReference>
<keyword evidence="1" id="KW-0560">Oxidoreductase</keyword>
<organism evidence="3 4">
    <name type="scientific">Thermus scotoductus</name>
    <dbReference type="NCBI Taxonomy" id="37636"/>
    <lineage>
        <taxon>Bacteria</taxon>
        <taxon>Thermotogati</taxon>
        <taxon>Deinococcota</taxon>
        <taxon>Deinococci</taxon>
        <taxon>Thermales</taxon>
        <taxon>Thermaceae</taxon>
        <taxon>Thermus</taxon>
    </lineage>
</organism>
<evidence type="ECO:0000259" key="2">
    <source>
        <dbReference type="Pfam" id="PF00171"/>
    </source>
</evidence>
<accession>A0A430R5I9</accession>